<gene>
    <name evidence="2" type="ORF">A4A59_15590</name>
</gene>
<accession>A0A154IKP6</accession>
<keyword evidence="1" id="KW-0812">Transmembrane</keyword>
<evidence type="ECO:0000256" key="1">
    <source>
        <dbReference type="SAM" id="Phobius"/>
    </source>
</evidence>
<dbReference type="PANTHER" id="PTHR36832:SF2">
    <property type="entry name" value="INTEGRAL MEMBRANE PROTEIN"/>
    <property type="match status" value="1"/>
</dbReference>
<dbReference type="RefSeq" id="WP_062941708.1">
    <property type="nucleotide sequence ID" value="NZ_CP171844.1"/>
</dbReference>
<feature type="transmembrane region" description="Helical" evidence="1">
    <location>
        <begin position="232"/>
        <end position="254"/>
    </location>
</feature>
<dbReference type="InterPro" id="IPR010390">
    <property type="entry name" value="ABC-2_transporter-like"/>
</dbReference>
<name>A0A154IKP6_RHILE</name>
<feature type="transmembrane region" description="Helical" evidence="1">
    <location>
        <begin position="148"/>
        <end position="173"/>
    </location>
</feature>
<feature type="transmembrane region" description="Helical" evidence="1">
    <location>
        <begin position="180"/>
        <end position="199"/>
    </location>
</feature>
<keyword evidence="1" id="KW-0472">Membrane</keyword>
<feature type="transmembrane region" description="Helical" evidence="1">
    <location>
        <begin position="114"/>
        <end position="136"/>
    </location>
</feature>
<dbReference type="AlphaFoldDB" id="A0A154IKP6"/>
<proteinExistence type="predicted"/>
<keyword evidence="1" id="KW-1133">Transmembrane helix</keyword>
<protein>
    <submittedName>
        <fullName evidence="2">ABC transporter permease</fullName>
    </submittedName>
</protein>
<evidence type="ECO:0000313" key="2">
    <source>
        <dbReference type="EMBL" id="KZB01002.1"/>
    </source>
</evidence>
<organism evidence="2">
    <name type="scientific">Rhizobium leguminosarum</name>
    <dbReference type="NCBI Taxonomy" id="384"/>
    <lineage>
        <taxon>Bacteria</taxon>
        <taxon>Pseudomonadati</taxon>
        <taxon>Pseudomonadota</taxon>
        <taxon>Alphaproteobacteria</taxon>
        <taxon>Hyphomicrobiales</taxon>
        <taxon>Rhizobiaceae</taxon>
        <taxon>Rhizobium/Agrobacterium group</taxon>
        <taxon>Rhizobium</taxon>
    </lineage>
</organism>
<sequence>MSAYFAFARSSFHSQLAYRNEVWANIFGKLVQVFARVAIWQAAYAGIGGIVVDGVSLQQMVTYALLGGAVMGATRPERIIGEIGRSLKTGDIAVWLLKPLSYPLYLFANECGSFGYRLMTQVIPTIAFTGLFYGMLPPATLFDGLMFIAFWALSFTLLFLMSALFGLVAFWLMTSFSLDWILGALLQLFSGLLIPFWFFPEPLATIARHLPFAWVVYYPNAVYLGRLSTADVWLHFGLGLAWAALFLTGVLWLWRCASGRITVQGG</sequence>
<dbReference type="Pfam" id="PF06182">
    <property type="entry name" value="ABC2_membrane_6"/>
    <property type="match status" value="1"/>
</dbReference>
<reference evidence="2" key="1">
    <citation type="submission" date="2016-03" db="EMBL/GenBank/DDBJ databases">
        <title>Microsymbionts genomes from the relict species Vavilovia formosa.</title>
        <authorList>
            <person name="Chirak E."/>
            <person name="Kimeklis A."/>
            <person name="Kopat V."/>
            <person name="Andronov E."/>
        </authorList>
    </citation>
    <scope>NUCLEOTIDE SEQUENCE [LARGE SCALE GENOMIC DNA]</scope>
    <source>
        <strain evidence="2">Vaf12</strain>
    </source>
</reference>
<comment type="caution">
    <text evidence="2">The sequence shown here is derived from an EMBL/GenBank/DDBJ whole genome shotgun (WGS) entry which is preliminary data.</text>
</comment>
<dbReference type="PANTHER" id="PTHR36832">
    <property type="entry name" value="SLR1174 PROTEIN-RELATED"/>
    <property type="match status" value="1"/>
</dbReference>
<dbReference type="EMBL" id="LVYU01000083">
    <property type="protein sequence ID" value="KZB01002.1"/>
    <property type="molecule type" value="Genomic_DNA"/>
</dbReference>